<protein>
    <submittedName>
        <fullName evidence="1">Uncharacterized protein</fullName>
    </submittedName>
</protein>
<name>A0A0K2V2I9_LEPSM</name>
<sequence length="72" mass="7776">SAASRERALISLCAYLWSSEWGPVACACARCLGEQTRTSTRARIVHVRNIIIHLQCCWGSPFSGTVILAVAG</sequence>
<dbReference type="AlphaFoldDB" id="A0A0K2V2I9"/>
<reference evidence="1" key="1">
    <citation type="submission" date="2014-05" db="EMBL/GenBank/DDBJ databases">
        <authorList>
            <person name="Chronopoulou M."/>
        </authorList>
    </citation>
    <scope>NUCLEOTIDE SEQUENCE</scope>
    <source>
        <tissue evidence="1">Whole organism</tissue>
    </source>
</reference>
<accession>A0A0K2V2I9</accession>
<feature type="non-terminal residue" evidence="1">
    <location>
        <position position="1"/>
    </location>
</feature>
<dbReference type="EMBL" id="HACA01027397">
    <property type="protein sequence ID" value="CDW44758.1"/>
    <property type="molecule type" value="Transcribed_RNA"/>
</dbReference>
<proteinExistence type="predicted"/>
<evidence type="ECO:0000313" key="1">
    <source>
        <dbReference type="EMBL" id="CDW44758.1"/>
    </source>
</evidence>
<organism evidence="1">
    <name type="scientific">Lepeophtheirus salmonis</name>
    <name type="common">Salmon louse</name>
    <name type="synonym">Caligus salmonis</name>
    <dbReference type="NCBI Taxonomy" id="72036"/>
    <lineage>
        <taxon>Eukaryota</taxon>
        <taxon>Metazoa</taxon>
        <taxon>Ecdysozoa</taxon>
        <taxon>Arthropoda</taxon>
        <taxon>Crustacea</taxon>
        <taxon>Multicrustacea</taxon>
        <taxon>Hexanauplia</taxon>
        <taxon>Copepoda</taxon>
        <taxon>Siphonostomatoida</taxon>
        <taxon>Caligidae</taxon>
        <taxon>Lepeophtheirus</taxon>
    </lineage>
</organism>